<name>A0A7I4EW22_PHYPA</name>
<keyword evidence="1" id="KW-1133">Transmembrane helix</keyword>
<proteinExistence type="predicted"/>
<dbReference type="AlphaFoldDB" id="A0A7I4EW22"/>
<accession>A0A7I4EW22</accession>
<keyword evidence="3" id="KW-1185">Reference proteome</keyword>
<reference evidence="2 3" key="1">
    <citation type="journal article" date="2008" name="Science">
        <title>The Physcomitrella genome reveals evolutionary insights into the conquest of land by plants.</title>
        <authorList>
            <person name="Rensing S."/>
            <person name="Lang D."/>
            <person name="Zimmer A."/>
            <person name="Terry A."/>
            <person name="Salamov A."/>
            <person name="Shapiro H."/>
            <person name="Nishiyama T."/>
            <person name="Perroud P.-F."/>
            <person name="Lindquist E."/>
            <person name="Kamisugi Y."/>
            <person name="Tanahashi T."/>
            <person name="Sakakibara K."/>
            <person name="Fujita T."/>
            <person name="Oishi K."/>
            <person name="Shin-I T."/>
            <person name="Kuroki Y."/>
            <person name="Toyoda A."/>
            <person name="Suzuki Y."/>
            <person name="Hashimoto A."/>
            <person name="Yamaguchi K."/>
            <person name="Sugano A."/>
            <person name="Kohara Y."/>
            <person name="Fujiyama A."/>
            <person name="Anterola A."/>
            <person name="Aoki S."/>
            <person name="Ashton N."/>
            <person name="Barbazuk W.B."/>
            <person name="Barker E."/>
            <person name="Bennetzen J."/>
            <person name="Bezanilla M."/>
            <person name="Blankenship R."/>
            <person name="Cho S.H."/>
            <person name="Dutcher S."/>
            <person name="Estelle M."/>
            <person name="Fawcett J.A."/>
            <person name="Gundlach H."/>
            <person name="Hanada K."/>
            <person name="Heyl A."/>
            <person name="Hicks K.A."/>
            <person name="Hugh J."/>
            <person name="Lohr M."/>
            <person name="Mayer K."/>
            <person name="Melkozernov A."/>
            <person name="Murata T."/>
            <person name="Nelson D."/>
            <person name="Pils B."/>
            <person name="Prigge M."/>
            <person name="Reiss B."/>
            <person name="Renner T."/>
            <person name="Rombauts S."/>
            <person name="Rushton P."/>
            <person name="Sanderfoot A."/>
            <person name="Schween G."/>
            <person name="Shiu S.-H."/>
            <person name="Stueber K."/>
            <person name="Theodoulou F.L."/>
            <person name="Tu H."/>
            <person name="Van de Peer Y."/>
            <person name="Verrier P.J."/>
            <person name="Waters E."/>
            <person name="Wood A."/>
            <person name="Yang L."/>
            <person name="Cove D."/>
            <person name="Cuming A."/>
            <person name="Hasebe M."/>
            <person name="Lucas S."/>
            <person name="Mishler D.B."/>
            <person name="Reski R."/>
            <person name="Grigoriev I."/>
            <person name="Quatrano R.S."/>
            <person name="Boore J.L."/>
        </authorList>
    </citation>
    <scope>NUCLEOTIDE SEQUENCE [LARGE SCALE GENOMIC DNA]</scope>
    <source>
        <strain evidence="2 3">cv. Gransden 2004</strain>
    </source>
</reference>
<dbReference type="EMBL" id="ABEU02000011">
    <property type="status" value="NOT_ANNOTATED_CDS"/>
    <property type="molecule type" value="Genomic_DNA"/>
</dbReference>
<evidence type="ECO:0000256" key="1">
    <source>
        <dbReference type="SAM" id="Phobius"/>
    </source>
</evidence>
<dbReference type="Gramene" id="Pp3c11_19791V3.1">
    <property type="protein sequence ID" value="PAC:32959432.CDS.1"/>
    <property type="gene ID" value="Pp3c11_19791"/>
</dbReference>
<evidence type="ECO:0000313" key="2">
    <source>
        <dbReference type="EnsemblPlants" id="PAC:32959432.CDS.1"/>
    </source>
</evidence>
<sequence length="69" mass="8348">MKYVTLHAFQYQHRIMERVALYRNCGEMNFFPNCERVVIAFKFCVCFPICMSWFLFLITKHALNSRFVS</sequence>
<organism evidence="2 3">
    <name type="scientific">Physcomitrium patens</name>
    <name type="common">Spreading-leaved earth moss</name>
    <name type="synonym">Physcomitrella patens</name>
    <dbReference type="NCBI Taxonomy" id="3218"/>
    <lineage>
        <taxon>Eukaryota</taxon>
        <taxon>Viridiplantae</taxon>
        <taxon>Streptophyta</taxon>
        <taxon>Embryophyta</taxon>
        <taxon>Bryophyta</taxon>
        <taxon>Bryophytina</taxon>
        <taxon>Bryopsida</taxon>
        <taxon>Funariidae</taxon>
        <taxon>Funariales</taxon>
        <taxon>Funariaceae</taxon>
        <taxon>Physcomitrium</taxon>
    </lineage>
</organism>
<reference evidence="2 3" key="2">
    <citation type="journal article" date="2018" name="Plant J.">
        <title>The Physcomitrella patens chromosome-scale assembly reveals moss genome structure and evolution.</title>
        <authorList>
            <person name="Lang D."/>
            <person name="Ullrich K.K."/>
            <person name="Murat F."/>
            <person name="Fuchs J."/>
            <person name="Jenkins J."/>
            <person name="Haas F.B."/>
            <person name="Piednoel M."/>
            <person name="Gundlach H."/>
            <person name="Van Bel M."/>
            <person name="Meyberg R."/>
            <person name="Vives C."/>
            <person name="Morata J."/>
            <person name="Symeonidi A."/>
            <person name="Hiss M."/>
            <person name="Muchero W."/>
            <person name="Kamisugi Y."/>
            <person name="Saleh O."/>
            <person name="Blanc G."/>
            <person name="Decker E.L."/>
            <person name="van Gessel N."/>
            <person name="Grimwood J."/>
            <person name="Hayes R.D."/>
            <person name="Graham S.W."/>
            <person name="Gunter L.E."/>
            <person name="McDaniel S.F."/>
            <person name="Hoernstein S.N.W."/>
            <person name="Larsson A."/>
            <person name="Li F.W."/>
            <person name="Perroud P.F."/>
            <person name="Phillips J."/>
            <person name="Ranjan P."/>
            <person name="Rokshar D.S."/>
            <person name="Rothfels C.J."/>
            <person name="Schneider L."/>
            <person name="Shu S."/>
            <person name="Stevenson D.W."/>
            <person name="Thummler F."/>
            <person name="Tillich M."/>
            <person name="Villarreal Aguilar J.C."/>
            <person name="Widiez T."/>
            <person name="Wong G.K."/>
            <person name="Wymore A."/>
            <person name="Zhang Y."/>
            <person name="Zimmer A.D."/>
            <person name="Quatrano R.S."/>
            <person name="Mayer K.F.X."/>
            <person name="Goodstein D."/>
            <person name="Casacuberta J.M."/>
            <person name="Vandepoele K."/>
            <person name="Reski R."/>
            <person name="Cuming A.C."/>
            <person name="Tuskan G.A."/>
            <person name="Maumus F."/>
            <person name="Salse J."/>
            <person name="Schmutz J."/>
            <person name="Rensing S.A."/>
        </authorList>
    </citation>
    <scope>NUCLEOTIDE SEQUENCE [LARGE SCALE GENOMIC DNA]</scope>
    <source>
        <strain evidence="2 3">cv. Gransden 2004</strain>
    </source>
</reference>
<dbReference type="Proteomes" id="UP000006727">
    <property type="component" value="Chromosome 11"/>
</dbReference>
<dbReference type="InParanoid" id="A0A7I4EW22"/>
<keyword evidence="1" id="KW-0472">Membrane</keyword>
<keyword evidence="1" id="KW-0812">Transmembrane</keyword>
<reference evidence="2" key="3">
    <citation type="submission" date="2020-12" db="UniProtKB">
        <authorList>
            <consortium name="EnsemblPlants"/>
        </authorList>
    </citation>
    <scope>IDENTIFICATION</scope>
</reference>
<dbReference type="EnsemblPlants" id="Pp3c11_19791V3.1">
    <property type="protein sequence ID" value="PAC:32959432.CDS.1"/>
    <property type="gene ID" value="Pp3c11_19791"/>
</dbReference>
<feature type="transmembrane region" description="Helical" evidence="1">
    <location>
        <begin position="37"/>
        <end position="58"/>
    </location>
</feature>
<protein>
    <submittedName>
        <fullName evidence="2">Uncharacterized protein</fullName>
    </submittedName>
</protein>
<evidence type="ECO:0000313" key="3">
    <source>
        <dbReference type="Proteomes" id="UP000006727"/>
    </source>
</evidence>